<feature type="region of interest" description="Disordered" evidence="2">
    <location>
        <begin position="332"/>
        <end position="353"/>
    </location>
</feature>
<feature type="compositionally biased region" description="Polar residues" evidence="2">
    <location>
        <begin position="422"/>
        <end position="441"/>
    </location>
</feature>
<dbReference type="SUPFAM" id="SSF57667">
    <property type="entry name" value="beta-beta-alpha zinc fingers"/>
    <property type="match status" value="2"/>
</dbReference>
<dbReference type="PROSITE" id="PS00028">
    <property type="entry name" value="ZINC_FINGER_C2H2_1"/>
    <property type="match status" value="3"/>
</dbReference>
<evidence type="ECO:0000256" key="1">
    <source>
        <dbReference type="PROSITE-ProRule" id="PRU00042"/>
    </source>
</evidence>
<organism evidence="4 5">
    <name type="scientific">Fusarium sarcochroum</name>
    <dbReference type="NCBI Taxonomy" id="1208366"/>
    <lineage>
        <taxon>Eukaryota</taxon>
        <taxon>Fungi</taxon>
        <taxon>Dikarya</taxon>
        <taxon>Ascomycota</taxon>
        <taxon>Pezizomycotina</taxon>
        <taxon>Sordariomycetes</taxon>
        <taxon>Hypocreomycetidae</taxon>
        <taxon>Hypocreales</taxon>
        <taxon>Nectriaceae</taxon>
        <taxon>Fusarium</taxon>
        <taxon>Fusarium lateritium species complex</taxon>
    </lineage>
</organism>
<evidence type="ECO:0000313" key="4">
    <source>
        <dbReference type="EMBL" id="KAF4972897.1"/>
    </source>
</evidence>
<feature type="region of interest" description="Disordered" evidence="2">
    <location>
        <begin position="499"/>
        <end position="525"/>
    </location>
</feature>
<reference evidence="4" key="1">
    <citation type="journal article" date="2020" name="BMC Genomics">
        <title>Correction to: Identification and distribution of gene clusters required for synthesis of sphingolipid metabolism inhibitors in diverse species of the filamentous fungus Fusarium.</title>
        <authorList>
            <person name="Kim H.S."/>
            <person name="Lohmar J.M."/>
            <person name="Busman M."/>
            <person name="Brown D.W."/>
            <person name="Naumann T.A."/>
            <person name="Divon H.H."/>
            <person name="Lysoe E."/>
            <person name="Uhlig S."/>
            <person name="Proctor R.H."/>
        </authorList>
    </citation>
    <scope>NUCLEOTIDE SEQUENCE</scope>
    <source>
        <strain evidence="4">NRRL 20472</strain>
    </source>
</reference>
<dbReference type="Proteomes" id="UP000622797">
    <property type="component" value="Unassembled WGS sequence"/>
</dbReference>
<comment type="caution">
    <text evidence="4">The sequence shown here is derived from an EMBL/GenBank/DDBJ whole genome shotgun (WGS) entry which is preliminary data.</text>
</comment>
<dbReference type="AlphaFoldDB" id="A0A8H4UB94"/>
<feature type="compositionally biased region" description="Low complexity" evidence="2">
    <location>
        <begin position="10"/>
        <end position="33"/>
    </location>
</feature>
<dbReference type="Pfam" id="PF00096">
    <property type="entry name" value="zf-C2H2"/>
    <property type="match status" value="2"/>
</dbReference>
<accession>A0A8H4UB94</accession>
<keyword evidence="5" id="KW-1185">Reference proteome</keyword>
<feature type="domain" description="C2H2-type" evidence="3">
    <location>
        <begin position="181"/>
        <end position="204"/>
    </location>
</feature>
<feature type="compositionally biased region" description="Polar residues" evidence="2">
    <location>
        <begin position="707"/>
        <end position="717"/>
    </location>
</feature>
<feature type="domain" description="C2H2-type" evidence="3">
    <location>
        <begin position="522"/>
        <end position="549"/>
    </location>
</feature>
<dbReference type="PANTHER" id="PTHR35391">
    <property type="entry name" value="C2H2-TYPE DOMAIN-CONTAINING PROTEIN-RELATED"/>
    <property type="match status" value="1"/>
</dbReference>
<feature type="compositionally biased region" description="Basic and acidic residues" evidence="2">
    <location>
        <begin position="499"/>
        <end position="509"/>
    </location>
</feature>
<feature type="region of interest" description="Disordered" evidence="2">
    <location>
        <begin position="457"/>
        <end position="476"/>
    </location>
</feature>
<feature type="region of interest" description="Disordered" evidence="2">
    <location>
        <begin position="1"/>
        <end position="35"/>
    </location>
</feature>
<proteinExistence type="predicted"/>
<dbReference type="Gene3D" id="3.30.160.60">
    <property type="entry name" value="Classic Zinc Finger"/>
    <property type="match status" value="2"/>
</dbReference>
<feature type="compositionally biased region" description="Polar residues" evidence="2">
    <location>
        <begin position="334"/>
        <end position="350"/>
    </location>
</feature>
<dbReference type="PANTHER" id="PTHR35391:SF7">
    <property type="entry name" value="C2H2-TYPE DOMAIN-CONTAINING PROTEIN"/>
    <property type="match status" value="1"/>
</dbReference>
<name>A0A8H4UB94_9HYPO</name>
<feature type="domain" description="C2H2-type" evidence="3">
    <location>
        <begin position="548"/>
        <end position="578"/>
    </location>
</feature>
<keyword evidence="1" id="KW-0863">Zinc-finger</keyword>
<dbReference type="InterPro" id="IPR036236">
    <property type="entry name" value="Znf_C2H2_sf"/>
</dbReference>
<protein>
    <recommendedName>
        <fullName evidence="3">C2H2-type domain-containing protein</fullName>
    </recommendedName>
</protein>
<keyword evidence="1" id="KW-0479">Metal-binding</keyword>
<reference evidence="4" key="2">
    <citation type="submission" date="2020-05" db="EMBL/GenBank/DDBJ databases">
        <authorList>
            <person name="Kim H.-S."/>
            <person name="Proctor R.H."/>
            <person name="Brown D.W."/>
        </authorList>
    </citation>
    <scope>NUCLEOTIDE SEQUENCE</scope>
    <source>
        <strain evidence="4">NRRL 20472</strain>
    </source>
</reference>
<dbReference type="GO" id="GO:0008270">
    <property type="term" value="F:zinc ion binding"/>
    <property type="evidence" value="ECO:0007669"/>
    <property type="project" value="UniProtKB-KW"/>
</dbReference>
<feature type="compositionally biased region" description="Polar residues" evidence="2">
    <location>
        <begin position="461"/>
        <end position="476"/>
    </location>
</feature>
<feature type="region of interest" description="Disordered" evidence="2">
    <location>
        <begin position="370"/>
        <end position="444"/>
    </location>
</feature>
<evidence type="ECO:0000259" key="3">
    <source>
        <dbReference type="PROSITE" id="PS50157"/>
    </source>
</evidence>
<dbReference type="EMBL" id="JABEXW010000041">
    <property type="protein sequence ID" value="KAF4972897.1"/>
    <property type="molecule type" value="Genomic_DNA"/>
</dbReference>
<dbReference type="PROSITE" id="PS50157">
    <property type="entry name" value="ZINC_FINGER_C2H2_2"/>
    <property type="match status" value="3"/>
</dbReference>
<feature type="region of interest" description="Disordered" evidence="2">
    <location>
        <begin position="684"/>
        <end position="727"/>
    </location>
</feature>
<evidence type="ECO:0000256" key="2">
    <source>
        <dbReference type="SAM" id="MobiDB-lite"/>
    </source>
</evidence>
<sequence>MDAFNSPQDQRSNANESSQAAQQQNANLAALSQPRAQASGLPFWQGWANDDPWTPLYTGASSDVQTRAQLLGSANFQTSYQDYRSKPLLSECDTNPEDSAYGSRLTHSIGNPSTYGEDLDHDVQTLESQNPDTQLVNRNLETLQLQCQPAANDTQLYSDQWTRHRPPASVATAPVGGEKRWPCSDCNKRCRTRSELRKHELKHSLPWVCDVSGCSREKGFTSKNDLDRHKKTVHGDRSVGGRTFVCNIGNCAKKSKFWPRADNFRSHLQRIHSKTYQANDDLSEYVHRPPPSQDLEGIGGSAMAYLQAQEQSPGLAHPSAIFSYREHYGDRRVSQSQIGTNTLPRSSGSISFDRDASGLATVREGDENFIQPDILSGPGPFHPPPHRWQVPAASDEDAPGDDITASESEPQEDSPSQAMGGVQQSETSDTEMSSASGQDLGSHQPDVRMIDADEAQHTPKPMSSQGNSIVDSSSMNPESTFKILDKIPKEVIASYLKTHSTELREETPKPDTTSSKSQGHSHKCPDCEKSFPRLCELKKHRKRHSKPYGCTFADCKKTFGSKNDWKRHESIQHYQLETWTCDCTKPDSTEACGKVCHRRESFRNHLTKEHAILDSSKLEEKVDSCRKGRHCDAHFWCGFCLKTIEIKETDNTWVKRCDHIDDHFSGRGMPKRHISDWVHEDHHKTGISNSRRIGSGSGSSSGSSISDPKSPQRSAMQVATGKNGDDRGPQKEMYMWICCNCNGENSLSHNTLVANRTRRDLNA</sequence>
<feature type="compositionally biased region" description="Low complexity" evidence="2">
    <location>
        <begin position="686"/>
        <end position="706"/>
    </location>
</feature>
<gene>
    <name evidence="4" type="ORF">FSARC_640</name>
</gene>
<dbReference type="InterPro" id="IPR013087">
    <property type="entry name" value="Znf_C2H2_type"/>
</dbReference>
<evidence type="ECO:0000313" key="5">
    <source>
        <dbReference type="Proteomes" id="UP000622797"/>
    </source>
</evidence>
<dbReference type="SMART" id="SM00355">
    <property type="entry name" value="ZnF_C2H2"/>
    <property type="match status" value="6"/>
</dbReference>
<dbReference type="OrthoDB" id="6077919at2759"/>
<keyword evidence="1" id="KW-0862">Zinc</keyword>